<feature type="region of interest" description="Disordered" evidence="2">
    <location>
        <begin position="1"/>
        <end position="93"/>
    </location>
</feature>
<feature type="compositionally biased region" description="Polar residues" evidence="2">
    <location>
        <begin position="12"/>
        <end position="39"/>
    </location>
</feature>
<feature type="compositionally biased region" description="Polar residues" evidence="2">
    <location>
        <begin position="204"/>
        <end position="213"/>
    </location>
</feature>
<dbReference type="Proteomes" id="UP000030671">
    <property type="component" value="Unassembled WGS sequence"/>
</dbReference>
<dbReference type="AlphaFoldDB" id="W4KLX0"/>
<proteinExistence type="predicted"/>
<feature type="coiled-coil region" evidence="1">
    <location>
        <begin position="103"/>
        <end position="137"/>
    </location>
</feature>
<dbReference type="InParanoid" id="W4KLX0"/>
<evidence type="ECO:0000313" key="3">
    <source>
        <dbReference type="EMBL" id="ETW86061.1"/>
    </source>
</evidence>
<evidence type="ECO:0000256" key="2">
    <source>
        <dbReference type="SAM" id="MobiDB-lite"/>
    </source>
</evidence>
<dbReference type="HOGENOM" id="CLU_921528_0_0_1"/>
<dbReference type="RefSeq" id="XP_009542843.1">
    <property type="nucleotide sequence ID" value="XM_009544548.1"/>
</dbReference>
<evidence type="ECO:0000256" key="1">
    <source>
        <dbReference type="SAM" id="Coils"/>
    </source>
</evidence>
<reference evidence="3 4" key="1">
    <citation type="journal article" date="2012" name="New Phytol.">
        <title>Insight into trade-off between wood decay and parasitism from the genome of a fungal forest pathogen.</title>
        <authorList>
            <person name="Olson A."/>
            <person name="Aerts A."/>
            <person name="Asiegbu F."/>
            <person name="Belbahri L."/>
            <person name="Bouzid O."/>
            <person name="Broberg A."/>
            <person name="Canback B."/>
            <person name="Coutinho P.M."/>
            <person name="Cullen D."/>
            <person name="Dalman K."/>
            <person name="Deflorio G."/>
            <person name="van Diepen L.T."/>
            <person name="Dunand C."/>
            <person name="Duplessis S."/>
            <person name="Durling M."/>
            <person name="Gonthier P."/>
            <person name="Grimwood J."/>
            <person name="Fossdal C.G."/>
            <person name="Hansson D."/>
            <person name="Henrissat B."/>
            <person name="Hietala A."/>
            <person name="Himmelstrand K."/>
            <person name="Hoffmeister D."/>
            <person name="Hogberg N."/>
            <person name="James T.Y."/>
            <person name="Karlsson M."/>
            <person name="Kohler A."/>
            <person name="Kues U."/>
            <person name="Lee Y.H."/>
            <person name="Lin Y.C."/>
            <person name="Lind M."/>
            <person name="Lindquist E."/>
            <person name="Lombard V."/>
            <person name="Lucas S."/>
            <person name="Lunden K."/>
            <person name="Morin E."/>
            <person name="Murat C."/>
            <person name="Park J."/>
            <person name="Raffaello T."/>
            <person name="Rouze P."/>
            <person name="Salamov A."/>
            <person name="Schmutz J."/>
            <person name="Solheim H."/>
            <person name="Stahlberg J."/>
            <person name="Velez H."/>
            <person name="de Vries R.P."/>
            <person name="Wiebenga A."/>
            <person name="Woodward S."/>
            <person name="Yakovlev I."/>
            <person name="Garbelotto M."/>
            <person name="Martin F."/>
            <person name="Grigoriev I.V."/>
            <person name="Stenlid J."/>
        </authorList>
    </citation>
    <scope>NUCLEOTIDE SEQUENCE [LARGE SCALE GENOMIC DNA]</scope>
    <source>
        <strain evidence="3 4">TC 32-1</strain>
    </source>
</reference>
<sequence>MSDNHTLVHGTTVKTGIDSISSASRSKAKQTPQSSADPEQTNKRKRKAAADGAEPARPERKRRTNPRASDVAATRSIGPITSSVVEEEHEARRTVDDSIPIYLDKLIEKVQDLEALVEHQNKELRALKSQLSRMEKSHSENFHRLLKLYEDRQDAPPNAQQPRAPPPRTLGQFTPNYHSDRGGPNWQPPADDQSVYAFDGSPQRYAQRQSPADNHQHPNILEPSEPMRAPPHPFPHRGRGFGRGRGRGAFRQQPRQSPYHQDLAHAAPDTDYRAQPSRRGYGDSSHTPPRLPYSQYNGTWPA</sequence>
<evidence type="ECO:0000313" key="4">
    <source>
        <dbReference type="Proteomes" id="UP000030671"/>
    </source>
</evidence>
<accession>W4KLX0</accession>
<feature type="compositionally biased region" description="Basic residues" evidence="2">
    <location>
        <begin position="234"/>
        <end position="248"/>
    </location>
</feature>
<keyword evidence="1" id="KW-0175">Coiled coil</keyword>
<feature type="region of interest" description="Disordered" evidence="2">
    <location>
        <begin position="149"/>
        <end position="302"/>
    </location>
</feature>
<keyword evidence="4" id="KW-1185">Reference proteome</keyword>
<dbReference type="GeneID" id="20675057"/>
<protein>
    <submittedName>
        <fullName evidence="3">Uncharacterized protein</fullName>
    </submittedName>
</protein>
<gene>
    <name evidence="3" type="ORF">HETIRDRAFT_438585</name>
</gene>
<dbReference type="EMBL" id="KI925455">
    <property type="protein sequence ID" value="ETW86061.1"/>
    <property type="molecule type" value="Genomic_DNA"/>
</dbReference>
<organism evidence="3 4">
    <name type="scientific">Heterobasidion irregulare (strain TC 32-1)</name>
    <dbReference type="NCBI Taxonomy" id="747525"/>
    <lineage>
        <taxon>Eukaryota</taxon>
        <taxon>Fungi</taxon>
        <taxon>Dikarya</taxon>
        <taxon>Basidiomycota</taxon>
        <taxon>Agaricomycotina</taxon>
        <taxon>Agaricomycetes</taxon>
        <taxon>Russulales</taxon>
        <taxon>Bondarzewiaceae</taxon>
        <taxon>Heterobasidion</taxon>
        <taxon>Heterobasidion annosum species complex</taxon>
    </lineage>
</organism>
<dbReference type="KEGG" id="hir:HETIRDRAFT_438585"/>
<name>W4KLX0_HETIT</name>